<protein>
    <submittedName>
        <fullName evidence="1">Uncharacterized protein</fullName>
    </submittedName>
</protein>
<evidence type="ECO:0000313" key="2">
    <source>
        <dbReference type="Proteomes" id="UP000321168"/>
    </source>
</evidence>
<dbReference type="OrthoDB" id="9772924at2"/>
<comment type="caution">
    <text evidence="1">The sequence shown here is derived from an EMBL/GenBank/DDBJ whole genome shotgun (WGS) entry which is preliminary data.</text>
</comment>
<name>A0A5C6UQ04_9FLAO</name>
<keyword evidence="2" id="KW-1185">Reference proteome</keyword>
<accession>A0A5C6UQ04</accession>
<dbReference type="RefSeq" id="WP_147015478.1">
    <property type="nucleotide sequence ID" value="NZ_VORB01000016.1"/>
</dbReference>
<organism evidence="1 2">
    <name type="scientific">Luteibaculum oceani</name>
    <dbReference type="NCBI Taxonomy" id="1294296"/>
    <lineage>
        <taxon>Bacteria</taxon>
        <taxon>Pseudomonadati</taxon>
        <taxon>Bacteroidota</taxon>
        <taxon>Flavobacteriia</taxon>
        <taxon>Flavobacteriales</taxon>
        <taxon>Luteibaculaceae</taxon>
        <taxon>Luteibaculum</taxon>
    </lineage>
</organism>
<reference evidence="1 2" key="1">
    <citation type="submission" date="2019-08" db="EMBL/GenBank/DDBJ databases">
        <title>Genome of Luteibaculum oceani JCM 18817.</title>
        <authorList>
            <person name="Bowman J.P."/>
        </authorList>
    </citation>
    <scope>NUCLEOTIDE SEQUENCE [LARGE SCALE GENOMIC DNA]</scope>
    <source>
        <strain evidence="1 2">JCM 18817</strain>
    </source>
</reference>
<sequence length="107" mass="12321">MGETIIGSENILGASRSPGFTEPWVYYRSDYIPEGQLIIDDTLKINFCSSSQYDSLQRSIGQKVSWLIEETSAGNNFAVYKVAYEFTEEYYQDLLDVWEEKKESPCH</sequence>
<dbReference type="EMBL" id="VORB01000016">
    <property type="protein sequence ID" value="TXC75247.1"/>
    <property type="molecule type" value="Genomic_DNA"/>
</dbReference>
<gene>
    <name evidence="1" type="ORF">FRX97_12050</name>
</gene>
<dbReference type="AlphaFoldDB" id="A0A5C6UQ04"/>
<proteinExistence type="predicted"/>
<evidence type="ECO:0000313" key="1">
    <source>
        <dbReference type="EMBL" id="TXC75247.1"/>
    </source>
</evidence>
<dbReference type="Proteomes" id="UP000321168">
    <property type="component" value="Unassembled WGS sequence"/>
</dbReference>